<proteinExistence type="predicted"/>
<sequence length="362" mass="41665">MNNVTYNLKYLTIIEPLGFLYGSAGRFLSPENLVGRSGAKFPPSSTTLSGVFAANLNDDERKKLCVAGPFWGKTERVHEEQNFYVPTPLNYLVKNGQIQHKLHWDDQKKGWYDEEGNEPADKFDKSTWIPINQWDNPTTVESPPWRFTPHLHPRLAQDQRRVYIEDEDTPAEDKKGSLFLENAVEMSPDTCLVYLSSQALESGWYRFGGEGHMVEITCIELNHYLQNLLKQPIENQLALITPAVWGSNRLSYRYPVHNQKEKSITPTQQTSDTEYVWNTKTIFTSRAHPFRYRFGNHEDPTRPKLLSRGRYAVPAGTVYVLEDSLSQSWLEWDESWFPREGVSFKRWGCGLALPIKSLQTSG</sequence>
<comment type="caution">
    <text evidence="1">The sequence shown here is derived from an EMBL/GenBank/DDBJ whole genome shotgun (WGS) entry which is preliminary data.</text>
</comment>
<keyword evidence="2" id="KW-1185">Reference proteome</keyword>
<reference evidence="1 2" key="1">
    <citation type="submission" date="2020-10" db="EMBL/GenBank/DDBJ databases">
        <authorList>
            <person name="Castelo-Branco R."/>
            <person name="Eusebio N."/>
            <person name="Adriana R."/>
            <person name="Vieira A."/>
            <person name="Brugerolle De Fraissinette N."/>
            <person name="Rezende De Castro R."/>
            <person name="Schneider M.P."/>
            <person name="Vasconcelos V."/>
            <person name="Leao P.N."/>
        </authorList>
    </citation>
    <scope>NUCLEOTIDE SEQUENCE [LARGE SCALE GENOMIC DNA]</scope>
    <source>
        <strain evidence="1 2">LEGE 03274</strain>
    </source>
</reference>
<evidence type="ECO:0000313" key="1">
    <source>
        <dbReference type="EMBL" id="MBE9222619.1"/>
    </source>
</evidence>
<accession>A0ABR9V712</accession>
<dbReference type="EMBL" id="JADEWC010000014">
    <property type="protein sequence ID" value="MBE9222619.1"/>
    <property type="molecule type" value="Genomic_DNA"/>
</dbReference>
<gene>
    <name evidence="1" type="ORF">IQ215_07900</name>
</gene>
<organism evidence="1 2">
    <name type="scientific">Cyanobacterium stanieri LEGE 03274</name>
    <dbReference type="NCBI Taxonomy" id="1828756"/>
    <lineage>
        <taxon>Bacteria</taxon>
        <taxon>Bacillati</taxon>
        <taxon>Cyanobacteriota</taxon>
        <taxon>Cyanophyceae</taxon>
        <taxon>Oscillatoriophycideae</taxon>
        <taxon>Chroococcales</taxon>
        <taxon>Geminocystaceae</taxon>
        <taxon>Cyanobacterium</taxon>
    </lineage>
</organism>
<dbReference type="RefSeq" id="WP_193800772.1">
    <property type="nucleotide sequence ID" value="NZ_JADEWC010000014.1"/>
</dbReference>
<protein>
    <submittedName>
        <fullName evidence="1">CRISPR-associated protein Cmr3</fullName>
    </submittedName>
</protein>
<dbReference type="Proteomes" id="UP000654604">
    <property type="component" value="Unassembled WGS sequence"/>
</dbReference>
<name>A0ABR9V712_9CHRO</name>
<evidence type="ECO:0000313" key="2">
    <source>
        <dbReference type="Proteomes" id="UP000654604"/>
    </source>
</evidence>